<feature type="transmembrane region" description="Helical" evidence="1">
    <location>
        <begin position="164"/>
        <end position="187"/>
    </location>
</feature>
<dbReference type="EMBL" id="CP000453">
    <property type="protein sequence ID" value="ABI57932.1"/>
    <property type="molecule type" value="Genomic_DNA"/>
</dbReference>
<organism evidence="2 3">
    <name type="scientific">Alkalilimnicola ehrlichii (strain ATCC BAA-1101 / DSM 17681 / MLHE-1)</name>
    <dbReference type="NCBI Taxonomy" id="187272"/>
    <lineage>
        <taxon>Bacteria</taxon>
        <taxon>Pseudomonadati</taxon>
        <taxon>Pseudomonadota</taxon>
        <taxon>Gammaproteobacteria</taxon>
        <taxon>Chromatiales</taxon>
        <taxon>Ectothiorhodospiraceae</taxon>
        <taxon>Alkalilimnicola</taxon>
    </lineage>
</organism>
<dbReference type="KEGG" id="aeh:Mlg_2592"/>
<proteinExistence type="predicted"/>
<keyword evidence="3" id="KW-1185">Reference proteome</keyword>
<dbReference type="OrthoDB" id="6157745at2"/>
<feature type="transmembrane region" description="Helical" evidence="1">
    <location>
        <begin position="68"/>
        <end position="88"/>
    </location>
</feature>
<dbReference type="Proteomes" id="UP000001962">
    <property type="component" value="Chromosome"/>
</dbReference>
<keyword evidence="1" id="KW-1133">Transmembrane helix</keyword>
<gene>
    <name evidence="2" type="ordered locus">Mlg_2592</name>
</gene>
<keyword evidence="1" id="KW-0812">Transmembrane</keyword>
<feature type="transmembrane region" description="Helical" evidence="1">
    <location>
        <begin position="136"/>
        <end position="158"/>
    </location>
</feature>
<dbReference type="HOGENOM" id="CLU_1359892_0_0_6"/>
<evidence type="ECO:0000256" key="1">
    <source>
        <dbReference type="SAM" id="Phobius"/>
    </source>
</evidence>
<evidence type="ECO:0000313" key="3">
    <source>
        <dbReference type="Proteomes" id="UP000001962"/>
    </source>
</evidence>
<reference evidence="3" key="1">
    <citation type="submission" date="2006-08" db="EMBL/GenBank/DDBJ databases">
        <title>Complete sequence of Alkalilimnicola ehrilichei MLHE-1.</title>
        <authorList>
            <person name="Copeland A."/>
            <person name="Lucas S."/>
            <person name="Lapidus A."/>
            <person name="Barry K."/>
            <person name="Detter J.C."/>
            <person name="Glavina del Rio T."/>
            <person name="Hammon N."/>
            <person name="Israni S."/>
            <person name="Dalin E."/>
            <person name="Tice H."/>
            <person name="Pitluck S."/>
            <person name="Sims D."/>
            <person name="Brettin T."/>
            <person name="Bruce D."/>
            <person name="Han C."/>
            <person name="Tapia R."/>
            <person name="Gilna P."/>
            <person name="Schmutz J."/>
            <person name="Larimer F."/>
            <person name="Land M."/>
            <person name="Hauser L."/>
            <person name="Kyrpides N."/>
            <person name="Mikhailova N."/>
            <person name="Oremland R.S."/>
            <person name="Hoeft S.E."/>
            <person name="Switzer-Blum J."/>
            <person name="Kulp T."/>
            <person name="King G."/>
            <person name="Tabita R."/>
            <person name="Witte B."/>
            <person name="Santini J.M."/>
            <person name="Basu P."/>
            <person name="Hollibaugh J.T."/>
            <person name="Xie G."/>
            <person name="Stolz J.F."/>
            <person name="Richardson P."/>
        </authorList>
    </citation>
    <scope>NUCLEOTIDE SEQUENCE [LARGE SCALE GENOMIC DNA]</scope>
    <source>
        <strain evidence="3">ATCC BAA-1101 / DSM 17681 / MLHE-1</strain>
    </source>
</reference>
<dbReference type="AlphaFoldDB" id="Q0A5F5"/>
<dbReference type="RefSeq" id="WP_011630325.1">
    <property type="nucleotide sequence ID" value="NC_008340.1"/>
</dbReference>
<accession>Q0A5F5</accession>
<keyword evidence="1" id="KW-0472">Membrane</keyword>
<evidence type="ECO:0000313" key="2">
    <source>
        <dbReference type="EMBL" id="ABI57932.1"/>
    </source>
</evidence>
<sequence length="202" mass="23300">MNETPRDAPENQHEERLYREYVRLSECCNNYIRDALSDIKLLGGIGAVLAWDPVARMLELNARLDQPVTPVGFTTLLLVVMFVMFYNLMKQSIFFFHQARMRRFEARLNALHADSEPIFALATAWPDWQRRVHDRVAVPTFLIFYTILIGFPTTLMVLQGFDYWAVFYAVLAVLLATGHLVSVLHLVRSLERDARQPHPPPG</sequence>
<dbReference type="eggNOG" id="ENOG502ZVEU">
    <property type="taxonomic scope" value="Bacteria"/>
</dbReference>
<name>Q0A5F5_ALKEH</name>
<protein>
    <submittedName>
        <fullName evidence="2">Uncharacterized protein</fullName>
    </submittedName>
</protein>